<name>A0ABT9PNR2_9HYPH</name>
<dbReference type="PANTHER" id="PTHR23028:SF53">
    <property type="entry name" value="ACYL_TRANSF_3 DOMAIN-CONTAINING PROTEIN"/>
    <property type="match status" value="1"/>
</dbReference>
<dbReference type="InterPro" id="IPR050879">
    <property type="entry name" value="Acyltransferase_3"/>
</dbReference>
<feature type="domain" description="Acyltransferase 3" evidence="2">
    <location>
        <begin position="5"/>
        <end position="323"/>
    </location>
</feature>
<dbReference type="RefSeq" id="WP_306831396.1">
    <property type="nucleotide sequence ID" value="NZ_JAUSRF010000002.1"/>
</dbReference>
<keyword evidence="1" id="KW-0812">Transmembrane</keyword>
<feature type="transmembrane region" description="Helical" evidence="1">
    <location>
        <begin position="79"/>
        <end position="108"/>
    </location>
</feature>
<evidence type="ECO:0000313" key="3">
    <source>
        <dbReference type="EMBL" id="MDP9836096.1"/>
    </source>
</evidence>
<protein>
    <submittedName>
        <fullName evidence="3">Exopolysaccharide production protein ExoZ</fullName>
    </submittedName>
</protein>
<feature type="transmembrane region" description="Helical" evidence="1">
    <location>
        <begin position="128"/>
        <end position="150"/>
    </location>
</feature>
<gene>
    <name evidence="3" type="ORF">J2T09_000838</name>
</gene>
<accession>A0ABT9PNR2</accession>
<comment type="caution">
    <text evidence="3">The sequence shown here is derived from an EMBL/GenBank/DDBJ whole genome shotgun (WGS) entry which is preliminary data.</text>
</comment>
<dbReference type="Pfam" id="PF01757">
    <property type="entry name" value="Acyl_transf_3"/>
    <property type="match status" value="1"/>
</dbReference>
<dbReference type="Proteomes" id="UP001241472">
    <property type="component" value="Unassembled WGS sequence"/>
</dbReference>
<dbReference type="EMBL" id="JAUSRF010000002">
    <property type="protein sequence ID" value="MDP9836096.1"/>
    <property type="molecule type" value="Genomic_DNA"/>
</dbReference>
<feature type="transmembrane region" description="Helical" evidence="1">
    <location>
        <begin position="213"/>
        <end position="229"/>
    </location>
</feature>
<keyword evidence="4" id="KW-1185">Reference proteome</keyword>
<evidence type="ECO:0000313" key="4">
    <source>
        <dbReference type="Proteomes" id="UP001241472"/>
    </source>
</evidence>
<feature type="transmembrane region" description="Helical" evidence="1">
    <location>
        <begin position="181"/>
        <end position="201"/>
    </location>
</feature>
<feature type="transmembrane region" description="Helical" evidence="1">
    <location>
        <begin position="33"/>
        <end position="58"/>
    </location>
</feature>
<dbReference type="InterPro" id="IPR002656">
    <property type="entry name" value="Acyl_transf_3_dom"/>
</dbReference>
<keyword evidence="1" id="KW-0472">Membrane</keyword>
<reference evidence="3 4" key="1">
    <citation type="submission" date="2023-07" db="EMBL/GenBank/DDBJ databases">
        <title>Sorghum-associated microbial communities from plants grown in Nebraska, USA.</title>
        <authorList>
            <person name="Schachtman D."/>
        </authorList>
    </citation>
    <scope>NUCLEOTIDE SEQUENCE [LARGE SCALE GENOMIC DNA]</scope>
    <source>
        <strain evidence="3 4">DS1307</strain>
    </source>
</reference>
<dbReference type="PANTHER" id="PTHR23028">
    <property type="entry name" value="ACETYLTRANSFERASE"/>
    <property type="match status" value="1"/>
</dbReference>
<sequence>MEKLYSIQYLRALAALLVVVAHAFSHQIGVDNALVVLAGRLGVVLFFVISGFIMVYISGSGAFSPATFLKRRIIRIVPLYWLFTGLTALIAVAAPSLLQTTVFTWPHFLQSLLFIVHEAPGRGGTSPILSLGWTLNYEAYFYLAFAALAFMAATSRILLLTALFTATWLLGLVLAPQDPVLQFYLNASPLAFAAGAWIGWARLNGQNLLDPRKAVLLGAISMIGLALALRDDGSILSANLGFAGQVLWATGMVMIGLFLEPHLKRISLAEQLGDSSYALYLSHMFAIGAVTQVAKRTIGTGNNLTLIATTIACIITACLVAILVHSLVEKPLLRLFAGKHPANRPSRTNSVPAAG</sequence>
<evidence type="ECO:0000256" key="1">
    <source>
        <dbReference type="SAM" id="Phobius"/>
    </source>
</evidence>
<feature type="transmembrane region" description="Helical" evidence="1">
    <location>
        <begin position="235"/>
        <end position="257"/>
    </location>
</feature>
<evidence type="ECO:0000259" key="2">
    <source>
        <dbReference type="Pfam" id="PF01757"/>
    </source>
</evidence>
<organism evidence="3 4">
    <name type="scientific">Neorhizobium huautlense</name>
    <dbReference type="NCBI Taxonomy" id="67774"/>
    <lineage>
        <taxon>Bacteria</taxon>
        <taxon>Pseudomonadati</taxon>
        <taxon>Pseudomonadota</taxon>
        <taxon>Alphaproteobacteria</taxon>
        <taxon>Hyphomicrobiales</taxon>
        <taxon>Rhizobiaceae</taxon>
        <taxon>Rhizobium/Agrobacterium group</taxon>
        <taxon>Neorhizobium</taxon>
    </lineage>
</organism>
<proteinExistence type="predicted"/>
<keyword evidence="1" id="KW-1133">Transmembrane helix</keyword>
<feature type="transmembrane region" description="Helical" evidence="1">
    <location>
        <begin position="157"/>
        <end position="175"/>
    </location>
</feature>
<feature type="transmembrane region" description="Helical" evidence="1">
    <location>
        <begin position="306"/>
        <end position="328"/>
    </location>
</feature>